<dbReference type="Proteomes" id="UP000632377">
    <property type="component" value="Unassembled WGS sequence"/>
</dbReference>
<dbReference type="PANTHER" id="PTHR22550">
    <property type="entry name" value="SPORE GERMINATION PROTEIN"/>
    <property type="match status" value="1"/>
</dbReference>
<dbReference type="InterPro" id="IPR004995">
    <property type="entry name" value="Spore_Ger"/>
</dbReference>
<dbReference type="PIRSF" id="PIRSF005690">
    <property type="entry name" value="GerBA"/>
    <property type="match status" value="1"/>
</dbReference>
<sequence length="505" mass="56892">MQTLTTDIRANLKIILSEIGTQSPVAVKEFIIGKTRFLNAALIYNNGMVSKDMLNRDVLNPLMLQLSEDLNLNINIPEYLSRKYISLCNTVVRNNLEEAISGIKTGKAVLIIDKISSFILIDAAEGNYRSISEPVNEPVIRGPREGFIENINTNIGILRRRIKSKYLTVEKFIIGRHTQTELALVYLKDIVDDDVLNEIRKRISVIDIDGAAGIGAIEQYIENHPYSPFPQTFGTERADKIQANLMEGRVAIILDNVPFVITAPAIFEEFFQAVEDYNQRSIVSSVTRFLRMLNIFIVITLPAIYLTFVKYNSELFPINSVVPLVLSRKGILLSPFLEILAMEIVVEVLREGGLRLPGKVGQVLSVVGGLIIGDAAIRAKFASPTTLLILGITVVATFVIPNYDMAIAIRVLRFPILILSEMMGMFGIALGWYFIIVHICSLESFGVPYFSINKPGDFKDLFIRTQFWKMNKRPESIPNKDPVRQSDFRYKWLKGRKDSNEKGRN</sequence>
<gene>
    <name evidence="4" type="ORF">JK636_16190</name>
</gene>
<keyword evidence="2 3" id="KW-0472">Membrane</keyword>
<feature type="transmembrane region" description="Helical" evidence="3">
    <location>
        <begin position="385"/>
        <end position="403"/>
    </location>
</feature>
<dbReference type="InterPro" id="IPR050768">
    <property type="entry name" value="UPF0353/GerABKA_families"/>
</dbReference>
<evidence type="ECO:0000256" key="1">
    <source>
        <dbReference type="ARBA" id="ARBA00005278"/>
    </source>
</evidence>
<feature type="transmembrane region" description="Helical" evidence="3">
    <location>
        <begin position="415"/>
        <end position="435"/>
    </location>
</feature>
<comment type="caution">
    <text evidence="4">The sequence shown here is derived from an EMBL/GenBank/DDBJ whole genome shotgun (WGS) entry which is preliminary data.</text>
</comment>
<dbReference type="Pfam" id="PF03323">
    <property type="entry name" value="GerA"/>
    <property type="match status" value="1"/>
</dbReference>
<organism evidence="4 5">
    <name type="scientific">Clostridium rhizosphaerae</name>
    <dbReference type="NCBI Taxonomy" id="2803861"/>
    <lineage>
        <taxon>Bacteria</taxon>
        <taxon>Bacillati</taxon>
        <taxon>Bacillota</taxon>
        <taxon>Clostridia</taxon>
        <taxon>Eubacteriales</taxon>
        <taxon>Clostridiaceae</taxon>
        <taxon>Clostridium</taxon>
    </lineage>
</organism>
<feature type="transmembrane region" description="Helical" evidence="3">
    <location>
        <begin position="289"/>
        <end position="311"/>
    </location>
</feature>
<dbReference type="PANTHER" id="PTHR22550:SF16">
    <property type="entry name" value="SPORE GERMINATION PROTEIN"/>
    <property type="match status" value="1"/>
</dbReference>
<keyword evidence="3" id="KW-0812">Transmembrane</keyword>
<accession>A0ABS1TD37</accession>
<keyword evidence="3" id="KW-1133">Transmembrane helix</keyword>
<dbReference type="EMBL" id="JAESWC010000014">
    <property type="protein sequence ID" value="MBL4937269.1"/>
    <property type="molecule type" value="Genomic_DNA"/>
</dbReference>
<dbReference type="RefSeq" id="WP_202750023.1">
    <property type="nucleotide sequence ID" value="NZ_JAESWC010000014.1"/>
</dbReference>
<evidence type="ECO:0000313" key="5">
    <source>
        <dbReference type="Proteomes" id="UP000632377"/>
    </source>
</evidence>
<protein>
    <submittedName>
        <fullName evidence="4">Spore germination protein</fullName>
    </submittedName>
</protein>
<evidence type="ECO:0000256" key="3">
    <source>
        <dbReference type="SAM" id="Phobius"/>
    </source>
</evidence>
<name>A0ABS1TD37_9CLOT</name>
<proteinExistence type="inferred from homology"/>
<reference evidence="4 5" key="1">
    <citation type="submission" date="2021-01" db="EMBL/GenBank/DDBJ databases">
        <title>Genome public.</title>
        <authorList>
            <person name="Liu C."/>
            <person name="Sun Q."/>
        </authorList>
    </citation>
    <scope>NUCLEOTIDE SEQUENCE [LARGE SCALE GENOMIC DNA]</scope>
    <source>
        <strain evidence="4 5">YIM B02515</strain>
    </source>
</reference>
<comment type="similarity">
    <text evidence="1">Belongs to the GerABKA family.</text>
</comment>
<evidence type="ECO:0000256" key="2">
    <source>
        <dbReference type="ARBA" id="ARBA00023136"/>
    </source>
</evidence>
<evidence type="ECO:0000313" key="4">
    <source>
        <dbReference type="EMBL" id="MBL4937269.1"/>
    </source>
</evidence>
<keyword evidence="5" id="KW-1185">Reference proteome</keyword>